<dbReference type="PROSITE" id="PS51369">
    <property type="entry name" value="TCP"/>
    <property type="match status" value="1"/>
</dbReference>
<keyword evidence="2" id="KW-0805">Transcription regulation</keyword>
<feature type="domain" description="TCP" evidence="6">
    <location>
        <begin position="20"/>
        <end position="73"/>
    </location>
</feature>
<gene>
    <name evidence="7" type="ORF">RDI58_026907</name>
</gene>
<dbReference type="InterPro" id="IPR005333">
    <property type="entry name" value="Transcription_factor_TCP"/>
</dbReference>
<accession>A0AAN8SZV1</accession>
<evidence type="ECO:0000256" key="2">
    <source>
        <dbReference type="ARBA" id="ARBA00023015"/>
    </source>
</evidence>
<evidence type="ECO:0000256" key="4">
    <source>
        <dbReference type="ARBA" id="ARBA00023163"/>
    </source>
</evidence>
<dbReference type="GO" id="GO:2000032">
    <property type="term" value="P:regulation of secondary shoot formation"/>
    <property type="evidence" value="ECO:0007669"/>
    <property type="project" value="TreeGrafter"/>
</dbReference>
<keyword evidence="8" id="KW-1185">Reference proteome</keyword>
<dbReference type="PANTHER" id="PTHR31072">
    <property type="entry name" value="TRANSCRIPTION FACTOR TCP4-RELATED"/>
    <property type="match status" value="1"/>
</dbReference>
<dbReference type="GO" id="GO:0043565">
    <property type="term" value="F:sequence-specific DNA binding"/>
    <property type="evidence" value="ECO:0007669"/>
    <property type="project" value="TreeGrafter"/>
</dbReference>
<dbReference type="GO" id="GO:0005634">
    <property type="term" value="C:nucleus"/>
    <property type="evidence" value="ECO:0007669"/>
    <property type="project" value="UniProtKB-SubCell"/>
</dbReference>
<comment type="subcellular location">
    <subcellularLocation>
        <location evidence="1">Nucleus</location>
    </subcellularLocation>
</comment>
<dbReference type="AlphaFoldDB" id="A0AAN8SZV1"/>
<evidence type="ECO:0000313" key="7">
    <source>
        <dbReference type="EMBL" id="KAK6775906.1"/>
    </source>
</evidence>
<dbReference type="EMBL" id="JBANQN010000011">
    <property type="protein sequence ID" value="KAK6775906.1"/>
    <property type="molecule type" value="Genomic_DNA"/>
</dbReference>
<proteinExistence type="predicted"/>
<dbReference type="Proteomes" id="UP001371456">
    <property type="component" value="Unassembled WGS sequence"/>
</dbReference>
<keyword evidence="4" id="KW-0804">Transcription</keyword>
<evidence type="ECO:0000259" key="6">
    <source>
        <dbReference type="PROSITE" id="PS51369"/>
    </source>
</evidence>
<evidence type="ECO:0000256" key="5">
    <source>
        <dbReference type="ARBA" id="ARBA00023242"/>
    </source>
</evidence>
<sequence length="205" mass="23005">MSNKEDEQYYQYDVGEVKESTDLGGIGLRVRCVRLSVSTAIQFYDLQDRLGCDQPNNVVEWLLKAVASSIIELQSLEEFQDALMVYCSTGSRLPSIATTKSKVVDLFYSKEKHLSEKSSLEAKIVELEKNKSSELCCLPIGMHKLSNLRLLNIPTFDLESSIGQRFFQKFSSLEIINMMGGWLGSTSFDEILFASDLESSMLIGS</sequence>
<dbReference type="Pfam" id="PF03634">
    <property type="entry name" value="TCP"/>
    <property type="match status" value="1"/>
</dbReference>
<evidence type="ECO:0000256" key="3">
    <source>
        <dbReference type="ARBA" id="ARBA00023125"/>
    </source>
</evidence>
<dbReference type="GO" id="GO:0003700">
    <property type="term" value="F:DNA-binding transcription factor activity"/>
    <property type="evidence" value="ECO:0007669"/>
    <property type="project" value="InterPro"/>
</dbReference>
<keyword evidence="3" id="KW-0238">DNA-binding</keyword>
<reference evidence="7 8" key="1">
    <citation type="submission" date="2024-02" db="EMBL/GenBank/DDBJ databases">
        <title>de novo genome assembly of Solanum bulbocastanum strain 11H21.</title>
        <authorList>
            <person name="Hosaka A.J."/>
        </authorList>
    </citation>
    <scope>NUCLEOTIDE SEQUENCE [LARGE SCALE GENOMIC DNA]</scope>
    <source>
        <tissue evidence="7">Young leaves</tissue>
    </source>
</reference>
<name>A0AAN8SZV1_SOLBU</name>
<keyword evidence="5" id="KW-0539">Nucleus</keyword>
<dbReference type="PANTHER" id="PTHR31072:SF93">
    <property type="entry name" value="TRANSCRIPTION FACTOR TCP24"/>
    <property type="match status" value="1"/>
</dbReference>
<organism evidence="7 8">
    <name type="scientific">Solanum bulbocastanum</name>
    <name type="common">Wild potato</name>
    <dbReference type="NCBI Taxonomy" id="147425"/>
    <lineage>
        <taxon>Eukaryota</taxon>
        <taxon>Viridiplantae</taxon>
        <taxon>Streptophyta</taxon>
        <taxon>Embryophyta</taxon>
        <taxon>Tracheophyta</taxon>
        <taxon>Spermatophyta</taxon>
        <taxon>Magnoliopsida</taxon>
        <taxon>eudicotyledons</taxon>
        <taxon>Gunneridae</taxon>
        <taxon>Pentapetalae</taxon>
        <taxon>asterids</taxon>
        <taxon>lamiids</taxon>
        <taxon>Solanales</taxon>
        <taxon>Solanaceae</taxon>
        <taxon>Solanoideae</taxon>
        <taxon>Solaneae</taxon>
        <taxon>Solanum</taxon>
    </lineage>
</organism>
<protein>
    <recommendedName>
        <fullName evidence="6">TCP domain-containing protein</fullName>
    </recommendedName>
</protein>
<dbReference type="InterPro" id="IPR017887">
    <property type="entry name" value="TF_TCP_subgr"/>
</dbReference>
<evidence type="ECO:0000256" key="1">
    <source>
        <dbReference type="ARBA" id="ARBA00004123"/>
    </source>
</evidence>
<comment type="caution">
    <text evidence="7">The sequence shown here is derived from an EMBL/GenBank/DDBJ whole genome shotgun (WGS) entry which is preliminary data.</text>
</comment>
<evidence type="ECO:0000313" key="8">
    <source>
        <dbReference type="Proteomes" id="UP001371456"/>
    </source>
</evidence>